<reference evidence="3" key="2">
    <citation type="submission" date="2019-10" db="EMBL/GenBank/DDBJ databases">
        <title>A de novo genome assembly of a pear dwarfing rootstock.</title>
        <authorList>
            <person name="Wang F."/>
            <person name="Wang J."/>
            <person name="Li S."/>
            <person name="Zhang Y."/>
            <person name="Fang M."/>
            <person name="Ma L."/>
            <person name="Zhao Y."/>
            <person name="Jiang S."/>
        </authorList>
    </citation>
    <scope>NUCLEOTIDE SEQUENCE [LARGE SCALE GENOMIC DNA]</scope>
</reference>
<feature type="region of interest" description="Disordered" evidence="1">
    <location>
        <begin position="1"/>
        <end position="25"/>
    </location>
</feature>
<dbReference type="EMBL" id="SMOL01000781">
    <property type="protein sequence ID" value="KAB2594714.1"/>
    <property type="molecule type" value="Genomic_DNA"/>
</dbReference>
<sequence length="56" mass="6087">MGQASADKKESFLSKGASPPHLSRSRSQSLFCLCAFQRRAQSGDASQPPPPKVWIL</sequence>
<feature type="compositionally biased region" description="Basic and acidic residues" evidence="1">
    <location>
        <begin position="1"/>
        <end position="12"/>
    </location>
</feature>
<dbReference type="AlphaFoldDB" id="A0A5N5F7U0"/>
<protein>
    <submittedName>
        <fullName evidence="2">ADP,ATP carrier protein</fullName>
    </submittedName>
</protein>
<reference evidence="2 3" key="1">
    <citation type="submission" date="2019-09" db="EMBL/GenBank/DDBJ databases">
        <authorList>
            <person name="Ou C."/>
        </authorList>
    </citation>
    <scope>NUCLEOTIDE SEQUENCE [LARGE SCALE GENOMIC DNA]</scope>
    <source>
        <strain evidence="2">S2</strain>
        <tissue evidence="2">Leaf</tissue>
    </source>
</reference>
<organism evidence="2 3">
    <name type="scientific">Pyrus ussuriensis x Pyrus communis</name>
    <dbReference type="NCBI Taxonomy" id="2448454"/>
    <lineage>
        <taxon>Eukaryota</taxon>
        <taxon>Viridiplantae</taxon>
        <taxon>Streptophyta</taxon>
        <taxon>Embryophyta</taxon>
        <taxon>Tracheophyta</taxon>
        <taxon>Spermatophyta</taxon>
        <taxon>Magnoliopsida</taxon>
        <taxon>eudicotyledons</taxon>
        <taxon>Gunneridae</taxon>
        <taxon>Pentapetalae</taxon>
        <taxon>rosids</taxon>
        <taxon>fabids</taxon>
        <taxon>Rosales</taxon>
        <taxon>Rosaceae</taxon>
        <taxon>Amygdaloideae</taxon>
        <taxon>Maleae</taxon>
        <taxon>Pyrus</taxon>
    </lineage>
</organism>
<evidence type="ECO:0000313" key="2">
    <source>
        <dbReference type="EMBL" id="KAB2594714.1"/>
    </source>
</evidence>
<evidence type="ECO:0000313" key="3">
    <source>
        <dbReference type="Proteomes" id="UP000327157"/>
    </source>
</evidence>
<evidence type="ECO:0000256" key="1">
    <source>
        <dbReference type="SAM" id="MobiDB-lite"/>
    </source>
</evidence>
<reference evidence="2 3" key="3">
    <citation type="submission" date="2019-11" db="EMBL/GenBank/DDBJ databases">
        <title>A de novo genome assembly of a pear dwarfing rootstock.</title>
        <authorList>
            <person name="Wang F."/>
            <person name="Wang J."/>
            <person name="Li S."/>
            <person name="Zhang Y."/>
            <person name="Fang M."/>
            <person name="Ma L."/>
            <person name="Zhao Y."/>
            <person name="Jiang S."/>
        </authorList>
    </citation>
    <scope>NUCLEOTIDE SEQUENCE [LARGE SCALE GENOMIC DNA]</scope>
    <source>
        <strain evidence="2">S2</strain>
        <tissue evidence="2">Leaf</tissue>
    </source>
</reference>
<comment type="caution">
    <text evidence="2">The sequence shown here is derived from an EMBL/GenBank/DDBJ whole genome shotgun (WGS) entry which is preliminary data.</text>
</comment>
<keyword evidence="3" id="KW-1185">Reference proteome</keyword>
<proteinExistence type="predicted"/>
<gene>
    <name evidence="2" type="ORF">D8674_030164</name>
</gene>
<dbReference type="Proteomes" id="UP000327157">
    <property type="component" value="Chromosome 7"/>
</dbReference>
<accession>A0A5N5F7U0</accession>
<name>A0A5N5F7U0_9ROSA</name>